<dbReference type="OrthoDB" id="765463at2"/>
<feature type="transmembrane region" description="Helical" evidence="1">
    <location>
        <begin position="12"/>
        <end position="35"/>
    </location>
</feature>
<protein>
    <submittedName>
        <fullName evidence="2">Uncharacterized protein</fullName>
    </submittedName>
</protein>
<evidence type="ECO:0000256" key="1">
    <source>
        <dbReference type="SAM" id="Phobius"/>
    </source>
</evidence>
<sequence>MEQSYKHHIRYYVPHHFVFYPIIAMGLAASVYFAFTKTETLIWSTIAVLLALVAWLSYMLRQHYALTLQDRIIRLELRYRYFSLTGKRLEAFEHELRDSQLFSLRFASDAELPALIERARLEKIGGEKIKKSIVDWKPDHHRV</sequence>
<evidence type="ECO:0000313" key="2">
    <source>
        <dbReference type="EMBL" id="SCX90757.1"/>
    </source>
</evidence>
<keyword evidence="1" id="KW-0472">Membrane</keyword>
<name>A0A1G5BKW7_9FLAO</name>
<dbReference type="InterPro" id="IPR045385">
    <property type="entry name" value="DUF6526"/>
</dbReference>
<dbReference type="STRING" id="490189.SAMN02927903_00404"/>
<dbReference type="AlphaFoldDB" id="A0A1G5BKW7"/>
<keyword evidence="1" id="KW-1133">Transmembrane helix</keyword>
<keyword evidence="3" id="KW-1185">Reference proteome</keyword>
<proteinExistence type="predicted"/>
<organism evidence="2 3">
    <name type="scientific">Flavobacterium caeni</name>
    <dbReference type="NCBI Taxonomy" id="490189"/>
    <lineage>
        <taxon>Bacteria</taxon>
        <taxon>Pseudomonadati</taxon>
        <taxon>Bacteroidota</taxon>
        <taxon>Flavobacteriia</taxon>
        <taxon>Flavobacteriales</taxon>
        <taxon>Flavobacteriaceae</taxon>
        <taxon>Flavobacterium</taxon>
    </lineage>
</organism>
<accession>A0A1G5BKW7</accession>
<dbReference type="Proteomes" id="UP000199354">
    <property type="component" value="Unassembled WGS sequence"/>
</dbReference>
<feature type="transmembrane region" description="Helical" evidence="1">
    <location>
        <begin position="41"/>
        <end position="60"/>
    </location>
</feature>
<dbReference type="Pfam" id="PF20136">
    <property type="entry name" value="DUF6526"/>
    <property type="match status" value="1"/>
</dbReference>
<dbReference type="EMBL" id="FMVF01000002">
    <property type="protein sequence ID" value="SCX90757.1"/>
    <property type="molecule type" value="Genomic_DNA"/>
</dbReference>
<gene>
    <name evidence="2" type="ORF">SAMN02927903_00404</name>
</gene>
<evidence type="ECO:0000313" key="3">
    <source>
        <dbReference type="Proteomes" id="UP000199354"/>
    </source>
</evidence>
<keyword evidence="1" id="KW-0812">Transmembrane</keyword>
<reference evidence="2 3" key="1">
    <citation type="submission" date="2016-10" db="EMBL/GenBank/DDBJ databases">
        <authorList>
            <person name="de Groot N.N."/>
        </authorList>
    </citation>
    <scope>NUCLEOTIDE SEQUENCE [LARGE SCALE GENOMIC DNA]</scope>
    <source>
        <strain evidence="2 3">CGMCC 1.7031</strain>
    </source>
</reference>
<dbReference type="RefSeq" id="WP_091140629.1">
    <property type="nucleotide sequence ID" value="NZ_FMVF01000002.1"/>
</dbReference>